<dbReference type="AlphaFoldDB" id="A0A166MHS7"/>
<sequence length="202" mass="22630">MALFLPPEMFPPIFANLKLVDLVRVSHVCSYWRSICLNAPSLWSDFDAAGCRRPFLEAIIARSKSMPLHLEANHDELYTADVDADELPHAQSESVTEDYFMTTFLPPLMVRMKSLFLSNFNRTMDMILAQPAPMLLALVLRSVNGHLCDGAIRGRDAPAFPNLKSLALDNITFCGAFTLGHFLLLYHRLRSAPVQDPPVGRT</sequence>
<gene>
    <name evidence="2" type="ORF">EXIGLDRAFT_784372</name>
</gene>
<name>A0A166MHS7_EXIGL</name>
<dbReference type="Proteomes" id="UP000077266">
    <property type="component" value="Unassembled WGS sequence"/>
</dbReference>
<evidence type="ECO:0000313" key="2">
    <source>
        <dbReference type="EMBL" id="KZV78046.1"/>
    </source>
</evidence>
<dbReference type="OrthoDB" id="2692326at2759"/>
<feature type="domain" description="F-box" evidence="1">
    <location>
        <begin position="1"/>
        <end position="46"/>
    </location>
</feature>
<organism evidence="2 3">
    <name type="scientific">Exidia glandulosa HHB12029</name>
    <dbReference type="NCBI Taxonomy" id="1314781"/>
    <lineage>
        <taxon>Eukaryota</taxon>
        <taxon>Fungi</taxon>
        <taxon>Dikarya</taxon>
        <taxon>Basidiomycota</taxon>
        <taxon>Agaricomycotina</taxon>
        <taxon>Agaricomycetes</taxon>
        <taxon>Auriculariales</taxon>
        <taxon>Exidiaceae</taxon>
        <taxon>Exidia</taxon>
    </lineage>
</organism>
<evidence type="ECO:0000313" key="3">
    <source>
        <dbReference type="Proteomes" id="UP000077266"/>
    </source>
</evidence>
<dbReference type="SUPFAM" id="SSF81383">
    <property type="entry name" value="F-box domain"/>
    <property type="match status" value="1"/>
</dbReference>
<accession>A0A166MHS7</accession>
<dbReference type="PROSITE" id="PS50181">
    <property type="entry name" value="FBOX"/>
    <property type="match status" value="1"/>
</dbReference>
<proteinExistence type="predicted"/>
<evidence type="ECO:0000259" key="1">
    <source>
        <dbReference type="PROSITE" id="PS50181"/>
    </source>
</evidence>
<dbReference type="InterPro" id="IPR036047">
    <property type="entry name" value="F-box-like_dom_sf"/>
</dbReference>
<dbReference type="Gene3D" id="1.20.1280.50">
    <property type="match status" value="1"/>
</dbReference>
<dbReference type="EMBL" id="KV427179">
    <property type="protein sequence ID" value="KZV78046.1"/>
    <property type="molecule type" value="Genomic_DNA"/>
</dbReference>
<protein>
    <recommendedName>
        <fullName evidence="1">F-box domain-containing protein</fullName>
    </recommendedName>
</protein>
<keyword evidence="3" id="KW-1185">Reference proteome</keyword>
<dbReference type="InterPro" id="IPR001810">
    <property type="entry name" value="F-box_dom"/>
</dbReference>
<dbReference type="SMART" id="SM00256">
    <property type="entry name" value="FBOX"/>
    <property type="match status" value="1"/>
</dbReference>
<reference evidence="2 3" key="1">
    <citation type="journal article" date="2016" name="Mol. Biol. Evol.">
        <title>Comparative Genomics of Early-Diverging Mushroom-Forming Fungi Provides Insights into the Origins of Lignocellulose Decay Capabilities.</title>
        <authorList>
            <person name="Nagy L.G."/>
            <person name="Riley R."/>
            <person name="Tritt A."/>
            <person name="Adam C."/>
            <person name="Daum C."/>
            <person name="Floudas D."/>
            <person name="Sun H."/>
            <person name="Yadav J.S."/>
            <person name="Pangilinan J."/>
            <person name="Larsson K.H."/>
            <person name="Matsuura K."/>
            <person name="Barry K."/>
            <person name="Labutti K."/>
            <person name="Kuo R."/>
            <person name="Ohm R.A."/>
            <person name="Bhattacharya S.S."/>
            <person name="Shirouzu T."/>
            <person name="Yoshinaga Y."/>
            <person name="Martin F.M."/>
            <person name="Grigoriev I.V."/>
            <person name="Hibbett D.S."/>
        </authorList>
    </citation>
    <scope>NUCLEOTIDE SEQUENCE [LARGE SCALE GENOMIC DNA]</scope>
    <source>
        <strain evidence="2 3">HHB12029</strain>
    </source>
</reference>
<dbReference type="InParanoid" id="A0A166MHS7"/>
<dbReference type="Pfam" id="PF12937">
    <property type="entry name" value="F-box-like"/>
    <property type="match status" value="1"/>
</dbReference>